<proteinExistence type="inferred from homology"/>
<evidence type="ECO:0000259" key="9">
    <source>
        <dbReference type="Pfam" id="PF08281"/>
    </source>
</evidence>
<dbReference type="InterPro" id="IPR013325">
    <property type="entry name" value="RNA_pol_sigma_r2"/>
</dbReference>
<dbReference type="InterPro" id="IPR000838">
    <property type="entry name" value="RNA_pol_sigma70_ECF_CS"/>
</dbReference>
<keyword evidence="3 7" id="KW-0805">Transcription regulation</keyword>
<dbReference type="AlphaFoldDB" id="A0A4R7TJC3"/>
<dbReference type="OrthoDB" id="3688906at2"/>
<dbReference type="NCBIfam" id="TIGR02937">
    <property type="entry name" value="sigma70-ECF"/>
    <property type="match status" value="1"/>
</dbReference>
<dbReference type="GO" id="GO:0003677">
    <property type="term" value="F:DNA binding"/>
    <property type="evidence" value="ECO:0007669"/>
    <property type="project" value="UniProtKB-KW"/>
</dbReference>
<organism evidence="10 11">
    <name type="scientific">Kribbella voronezhensis</name>
    <dbReference type="NCBI Taxonomy" id="2512212"/>
    <lineage>
        <taxon>Bacteria</taxon>
        <taxon>Bacillati</taxon>
        <taxon>Actinomycetota</taxon>
        <taxon>Actinomycetes</taxon>
        <taxon>Propionibacteriales</taxon>
        <taxon>Kribbellaceae</taxon>
        <taxon>Kribbella</taxon>
    </lineage>
</organism>
<feature type="domain" description="RNA polymerase sigma-70 region 2" evidence="8">
    <location>
        <begin position="34"/>
        <end position="96"/>
    </location>
</feature>
<dbReference type="Pfam" id="PF08281">
    <property type="entry name" value="Sigma70_r4_2"/>
    <property type="match status" value="1"/>
</dbReference>
<dbReference type="GO" id="GO:0006950">
    <property type="term" value="P:response to stress"/>
    <property type="evidence" value="ECO:0007669"/>
    <property type="project" value="UniProtKB-ARBA"/>
</dbReference>
<dbReference type="GO" id="GO:0006352">
    <property type="term" value="P:DNA-templated transcription initiation"/>
    <property type="evidence" value="ECO:0007669"/>
    <property type="project" value="InterPro"/>
</dbReference>
<accession>A0A4R7TJC3</accession>
<evidence type="ECO:0000256" key="4">
    <source>
        <dbReference type="ARBA" id="ARBA00023082"/>
    </source>
</evidence>
<evidence type="ECO:0000256" key="3">
    <source>
        <dbReference type="ARBA" id="ARBA00023015"/>
    </source>
</evidence>
<keyword evidence="4 7" id="KW-0731">Sigma factor</keyword>
<dbReference type="InterPro" id="IPR039425">
    <property type="entry name" value="RNA_pol_sigma-70-like"/>
</dbReference>
<evidence type="ECO:0000313" key="10">
    <source>
        <dbReference type="EMBL" id="TDU91647.1"/>
    </source>
</evidence>
<evidence type="ECO:0000313" key="11">
    <source>
        <dbReference type="Proteomes" id="UP000295151"/>
    </source>
</evidence>
<dbReference type="SUPFAM" id="SSF88659">
    <property type="entry name" value="Sigma3 and sigma4 domains of RNA polymerase sigma factors"/>
    <property type="match status" value="1"/>
</dbReference>
<keyword evidence="6 7" id="KW-0804">Transcription</keyword>
<evidence type="ECO:0000256" key="5">
    <source>
        <dbReference type="ARBA" id="ARBA00023125"/>
    </source>
</evidence>
<dbReference type="CDD" id="cd06171">
    <property type="entry name" value="Sigma70_r4"/>
    <property type="match status" value="1"/>
</dbReference>
<feature type="domain" description="RNA polymerase sigma factor 70 region 4 type 2" evidence="9">
    <location>
        <begin position="119"/>
        <end position="171"/>
    </location>
</feature>
<comment type="caution">
    <text evidence="10">The sequence shown here is derived from an EMBL/GenBank/DDBJ whole genome shotgun (WGS) entry which is preliminary data.</text>
</comment>
<dbReference type="PANTHER" id="PTHR43133:SF65">
    <property type="entry name" value="ECF RNA POLYMERASE SIGMA FACTOR SIGG"/>
    <property type="match status" value="1"/>
</dbReference>
<dbReference type="PANTHER" id="PTHR43133">
    <property type="entry name" value="RNA POLYMERASE ECF-TYPE SIGMA FACTO"/>
    <property type="match status" value="1"/>
</dbReference>
<dbReference type="InterPro" id="IPR032710">
    <property type="entry name" value="NTF2-like_dom_sf"/>
</dbReference>
<dbReference type="InterPro" id="IPR013249">
    <property type="entry name" value="RNA_pol_sigma70_r4_t2"/>
</dbReference>
<dbReference type="Proteomes" id="UP000295151">
    <property type="component" value="Unassembled WGS sequence"/>
</dbReference>
<comment type="similarity">
    <text evidence="1 7">Belongs to the sigma-70 factor family. ECF subfamily.</text>
</comment>
<dbReference type="Gene3D" id="1.10.1740.10">
    <property type="match status" value="1"/>
</dbReference>
<dbReference type="InterPro" id="IPR014284">
    <property type="entry name" value="RNA_pol_sigma-70_dom"/>
</dbReference>
<sequence>MTVQDVVVTTELDLPAVRAARQARKDFLDRLEPLRKDLYAYCRRLAGNAYDAEDLVQESLARAFNQAAQANAPIQNPRAWLFRVATNTYVDGYRKQLPVPAELPEQTAPPATDPIEVRDAWRELVTLLPPQERAALALKDLFGFSLAEVADVLRTSTGAVKAALHRGRTRLDAPDRAVSLRGRAEPDRRLLDAVAAAFTAYDVPRLTSLLLENADSEILGMLNECGAEQIRDGSIEHTLDLTKPYRYTAEVVDLWGETVLVIRLVDSDGKSSVNDLMRVVAEDGKVRSISWYYFCPNFLAEVAAELGEPVILNGHRYPDGKH</sequence>
<dbReference type="EMBL" id="SOCE01000001">
    <property type="protein sequence ID" value="TDU91647.1"/>
    <property type="molecule type" value="Genomic_DNA"/>
</dbReference>
<evidence type="ECO:0000256" key="1">
    <source>
        <dbReference type="ARBA" id="ARBA00010641"/>
    </source>
</evidence>
<evidence type="ECO:0000256" key="7">
    <source>
        <dbReference type="RuleBase" id="RU000716"/>
    </source>
</evidence>
<dbReference type="Gene3D" id="1.10.10.10">
    <property type="entry name" value="Winged helix-like DNA-binding domain superfamily/Winged helix DNA-binding domain"/>
    <property type="match status" value="1"/>
</dbReference>
<dbReference type="InterPro" id="IPR013324">
    <property type="entry name" value="RNA_pol_sigma_r3/r4-like"/>
</dbReference>
<keyword evidence="5 7" id="KW-0238">DNA-binding</keyword>
<name>A0A4R7TJC3_9ACTN</name>
<reference evidence="10 11" key="1">
    <citation type="submission" date="2019-03" db="EMBL/GenBank/DDBJ databases">
        <title>Genomic Encyclopedia of Type Strains, Phase III (KMG-III): the genomes of soil and plant-associated and newly described type strains.</title>
        <authorList>
            <person name="Whitman W."/>
        </authorList>
    </citation>
    <scope>NUCLEOTIDE SEQUENCE [LARGE SCALE GENOMIC DNA]</scope>
    <source>
        <strain evidence="10 11">VKM Ac-2575</strain>
    </source>
</reference>
<dbReference type="InterPro" id="IPR036388">
    <property type="entry name" value="WH-like_DNA-bd_sf"/>
</dbReference>
<dbReference type="GO" id="GO:0016987">
    <property type="term" value="F:sigma factor activity"/>
    <property type="evidence" value="ECO:0007669"/>
    <property type="project" value="UniProtKB-KW"/>
</dbReference>
<evidence type="ECO:0000259" key="8">
    <source>
        <dbReference type="Pfam" id="PF04542"/>
    </source>
</evidence>
<dbReference type="InterPro" id="IPR007627">
    <property type="entry name" value="RNA_pol_sigma70_r2"/>
</dbReference>
<keyword evidence="11" id="KW-1185">Reference proteome</keyword>
<protein>
    <recommendedName>
        <fullName evidence="7">RNA polymerase sigma factor</fullName>
    </recommendedName>
</protein>
<comment type="subunit">
    <text evidence="2">Interacts transiently with the RNA polymerase catalytic core formed by RpoA, RpoB, RpoC and RpoZ (2 alpha, 1 beta, 1 beta' and 1 omega subunit) to form the RNA polymerase holoenzyme that can initiate transcription.</text>
</comment>
<dbReference type="SUPFAM" id="SSF88946">
    <property type="entry name" value="Sigma2 domain of RNA polymerase sigma factors"/>
    <property type="match status" value="1"/>
</dbReference>
<dbReference type="Pfam" id="PF04542">
    <property type="entry name" value="Sigma70_r2"/>
    <property type="match status" value="1"/>
</dbReference>
<gene>
    <name evidence="10" type="ORF">EV138_5258</name>
</gene>
<evidence type="ECO:0000256" key="2">
    <source>
        <dbReference type="ARBA" id="ARBA00011344"/>
    </source>
</evidence>
<evidence type="ECO:0000256" key="6">
    <source>
        <dbReference type="ARBA" id="ARBA00023163"/>
    </source>
</evidence>
<dbReference type="PROSITE" id="PS01063">
    <property type="entry name" value="SIGMA70_ECF"/>
    <property type="match status" value="1"/>
</dbReference>
<dbReference type="SUPFAM" id="SSF54427">
    <property type="entry name" value="NTF2-like"/>
    <property type="match status" value="1"/>
</dbReference>